<dbReference type="OrthoDB" id="2102561at2759"/>
<dbReference type="Proteomes" id="UP000594638">
    <property type="component" value="Unassembled WGS sequence"/>
</dbReference>
<keyword evidence="4" id="KW-1185">Reference proteome</keyword>
<organism evidence="3 4">
    <name type="scientific">Olea europaea subsp. europaea</name>
    <dbReference type="NCBI Taxonomy" id="158383"/>
    <lineage>
        <taxon>Eukaryota</taxon>
        <taxon>Viridiplantae</taxon>
        <taxon>Streptophyta</taxon>
        <taxon>Embryophyta</taxon>
        <taxon>Tracheophyta</taxon>
        <taxon>Spermatophyta</taxon>
        <taxon>Magnoliopsida</taxon>
        <taxon>eudicotyledons</taxon>
        <taxon>Gunneridae</taxon>
        <taxon>Pentapetalae</taxon>
        <taxon>asterids</taxon>
        <taxon>lamiids</taxon>
        <taxon>Lamiales</taxon>
        <taxon>Oleaceae</taxon>
        <taxon>Oleeae</taxon>
        <taxon>Olea</taxon>
    </lineage>
</organism>
<evidence type="ECO:0000256" key="2">
    <source>
        <dbReference type="ARBA" id="ARBA00023002"/>
    </source>
</evidence>
<feature type="non-terminal residue" evidence="3">
    <location>
        <position position="1"/>
    </location>
</feature>
<accession>A0A8S0PRA1</accession>
<evidence type="ECO:0000313" key="4">
    <source>
        <dbReference type="Proteomes" id="UP000594638"/>
    </source>
</evidence>
<reference evidence="3 4" key="1">
    <citation type="submission" date="2019-12" db="EMBL/GenBank/DDBJ databases">
        <authorList>
            <person name="Alioto T."/>
            <person name="Alioto T."/>
            <person name="Gomez Garrido J."/>
        </authorList>
    </citation>
    <scope>NUCLEOTIDE SEQUENCE [LARGE SCALE GENOMIC DNA]</scope>
</reference>
<name>A0A8S0PRA1_OLEEU</name>
<dbReference type="Gramene" id="OE9D003477T1">
    <property type="protein sequence ID" value="OE9D003477C1"/>
    <property type="gene ID" value="OE9D003477"/>
</dbReference>
<dbReference type="PANTHER" id="PTHR44169">
    <property type="entry name" value="NADPH-DEPENDENT 1-ACYLDIHYDROXYACETONE PHOSPHATE REDUCTASE"/>
    <property type="match status" value="1"/>
</dbReference>
<dbReference type="AlphaFoldDB" id="A0A8S0PRA1"/>
<comment type="similarity">
    <text evidence="1">Belongs to the short-chain dehydrogenases/reductases (SDR) family.</text>
</comment>
<dbReference type="GO" id="GO:0005783">
    <property type="term" value="C:endoplasmic reticulum"/>
    <property type="evidence" value="ECO:0007669"/>
    <property type="project" value="TreeGrafter"/>
</dbReference>
<evidence type="ECO:0000256" key="1">
    <source>
        <dbReference type="ARBA" id="ARBA00006484"/>
    </source>
</evidence>
<gene>
    <name evidence="3" type="ORF">OLEA9_D003477</name>
</gene>
<dbReference type="Gene3D" id="3.40.50.720">
    <property type="entry name" value="NAD(P)-binding Rossmann-like Domain"/>
    <property type="match status" value="1"/>
</dbReference>
<sequence>GNAPRASPCVRLEELSGGGHRLVMSNFQEDPRFVLQELDVSSRKSVRLALSITLESLDRIDIVVNNVGVQCIGPLAEV</sequence>
<feature type="non-terminal residue" evidence="3">
    <location>
        <position position="78"/>
    </location>
</feature>
<dbReference type="EMBL" id="CACTIH010000125">
    <property type="protein sequence ID" value="CAA2954778.1"/>
    <property type="molecule type" value="Genomic_DNA"/>
</dbReference>
<evidence type="ECO:0000313" key="3">
    <source>
        <dbReference type="EMBL" id="CAA2954778.1"/>
    </source>
</evidence>
<dbReference type="SUPFAM" id="SSF51735">
    <property type="entry name" value="NAD(P)-binding Rossmann-fold domains"/>
    <property type="match status" value="1"/>
</dbReference>
<comment type="caution">
    <text evidence="3">The sequence shown here is derived from an EMBL/GenBank/DDBJ whole genome shotgun (WGS) entry which is preliminary data.</text>
</comment>
<dbReference type="PANTHER" id="PTHR44169:SF6">
    <property type="entry name" value="NADPH-DEPENDENT 1-ACYLDIHYDROXYACETONE PHOSPHATE REDUCTASE"/>
    <property type="match status" value="1"/>
</dbReference>
<protein>
    <submittedName>
        <fullName evidence="3">NADPH-dependent 1-acyldihydroxyacetone phosphate reductase-like</fullName>
    </submittedName>
</protein>
<proteinExistence type="inferred from homology"/>
<dbReference type="InterPro" id="IPR036291">
    <property type="entry name" value="NAD(P)-bd_dom_sf"/>
</dbReference>
<keyword evidence="2" id="KW-0560">Oxidoreductase</keyword>
<dbReference type="GO" id="GO:0016491">
    <property type="term" value="F:oxidoreductase activity"/>
    <property type="evidence" value="ECO:0007669"/>
    <property type="project" value="UniProtKB-KW"/>
</dbReference>